<evidence type="ECO:0000313" key="1">
    <source>
        <dbReference type="EMBL" id="GAH21001.1"/>
    </source>
</evidence>
<reference evidence="1" key="1">
    <citation type="journal article" date="2014" name="Front. Microbiol.">
        <title>High frequency of phylogenetically diverse reductive dehalogenase-homologous genes in deep subseafloor sedimentary metagenomes.</title>
        <authorList>
            <person name="Kawai M."/>
            <person name="Futagami T."/>
            <person name="Toyoda A."/>
            <person name="Takaki Y."/>
            <person name="Nishi S."/>
            <person name="Hori S."/>
            <person name="Arai W."/>
            <person name="Tsubouchi T."/>
            <person name="Morono Y."/>
            <person name="Uchiyama I."/>
            <person name="Ito T."/>
            <person name="Fujiyama A."/>
            <person name="Inagaki F."/>
            <person name="Takami H."/>
        </authorList>
    </citation>
    <scope>NUCLEOTIDE SEQUENCE</scope>
    <source>
        <strain evidence="1">Expedition CK06-06</strain>
    </source>
</reference>
<accession>X1DJE9</accession>
<organism evidence="1">
    <name type="scientific">marine sediment metagenome</name>
    <dbReference type="NCBI Taxonomy" id="412755"/>
    <lineage>
        <taxon>unclassified sequences</taxon>
        <taxon>metagenomes</taxon>
        <taxon>ecological metagenomes</taxon>
    </lineage>
</organism>
<dbReference type="AlphaFoldDB" id="X1DJE9"/>
<name>X1DJE9_9ZZZZ</name>
<protein>
    <submittedName>
        <fullName evidence="1">Uncharacterized protein</fullName>
    </submittedName>
</protein>
<feature type="non-terminal residue" evidence="1">
    <location>
        <position position="1"/>
    </location>
</feature>
<comment type="caution">
    <text evidence="1">The sequence shown here is derived from an EMBL/GenBank/DDBJ whole genome shotgun (WGS) entry which is preliminary data.</text>
</comment>
<gene>
    <name evidence="1" type="ORF">S01H4_67239</name>
</gene>
<sequence>TSIAFPVSWNDAKGFCLFMSENKLKFLERAR</sequence>
<proteinExistence type="predicted"/>
<dbReference type="EMBL" id="BART01042165">
    <property type="protein sequence ID" value="GAH21001.1"/>
    <property type="molecule type" value="Genomic_DNA"/>
</dbReference>